<evidence type="ECO:0000256" key="1">
    <source>
        <dbReference type="ARBA" id="ARBA00022679"/>
    </source>
</evidence>
<accession>W9HC42</accession>
<dbReference type="SUPFAM" id="SSF52777">
    <property type="entry name" value="CoA-dependent acyltransferases"/>
    <property type="match status" value="1"/>
</dbReference>
<evidence type="ECO:0000313" key="2">
    <source>
        <dbReference type="EMBL" id="EWY79802.1"/>
    </source>
</evidence>
<evidence type="ECO:0000313" key="3">
    <source>
        <dbReference type="Proteomes" id="UP000030753"/>
    </source>
</evidence>
<dbReference type="HOGENOM" id="CLU_026869_0_0_1"/>
<evidence type="ECO:0008006" key="4">
    <source>
        <dbReference type="Google" id="ProtNLM"/>
    </source>
</evidence>
<reference evidence="2 3" key="1">
    <citation type="submission" date="2011-06" db="EMBL/GenBank/DDBJ databases">
        <title>The Genome Sequence of Fusarium oxysporum FOSC 3-a.</title>
        <authorList>
            <consortium name="The Broad Institute Genome Sequencing Platform"/>
            <person name="Ma L.-J."/>
            <person name="Gale L.R."/>
            <person name="Schwartz D.C."/>
            <person name="Zhou S."/>
            <person name="Corby-Kistler H."/>
            <person name="Young S.K."/>
            <person name="Zeng Q."/>
            <person name="Gargeya S."/>
            <person name="Fitzgerald M."/>
            <person name="Haas B."/>
            <person name="Abouelleil A."/>
            <person name="Alvarado L."/>
            <person name="Arachchi H.M."/>
            <person name="Berlin A."/>
            <person name="Brown A."/>
            <person name="Chapman S.B."/>
            <person name="Chen Z."/>
            <person name="Dunbar C."/>
            <person name="Freedman E."/>
            <person name="Gearin G."/>
            <person name="Gellesch M."/>
            <person name="Goldberg J."/>
            <person name="Griggs A."/>
            <person name="Gujja S."/>
            <person name="Heiman D."/>
            <person name="Howarth C."/>
            <person name="Larson L."/>
            <person name="Lui A."/>
            <person name="MacDonald P.J.P."/>
            <person name="Mehta T."/>
            <person name="Montmayeur A."/>
            <person name="Murphy C."/>
            <person name="Neiman D."/>
            <person name="Pearson M."/>
            <person name="Priest M."/>
            <person name="Roberts A."/>
            <person name="Saif S."/>
            <person name="Shea T."/>
            <person name="Shenoy N."/>
            <person name="Sisk P."/>
            <person name="Stolte C."/>
            <person name="Sykes S."/>
            <person name="Wortman J."/>
            <person name="Nusbaum C."/>
            <person name="Birren B."/>
        </authorList>
    </citation>
    <scope>NUCLEOTIDE SEQUENCE [LARGE SCALE GENOMIC DNA]</scope>
    <source>
        <strain evidence="3">FOSC 3-a</strain>
    </source>
</reference>
<dbReference type="GO" id="GO:0044550">
    <property type="term" value="P:secondary metabolite biosynthetic process"/>
    <property type="evidence" value="ECO:0007669"/>
    <property type="project" value="TreeGrafter"/>
</dbReference>
<dbReference type="InterPro" id="IPR023213">
    <property type="entry name" value="CAT-like_dom_sf"/>
</dbReference>
<dbReference type="InterPro" id="IPR050317">
    <property type="entry name" value="Plant_Fungal_Acyltransferase"/>
</dbReference>
<dbReference type="Pfam" id="PF02458">
    <property type="entry name" value="Transferase"/>
    <property type="match status" value="1"/>
</dbReference>
<proteinExistence type="predicted"/>
<gene>
    <name evidence="2" type="ORF">FOYG_17091</name>
</gene>
<dbReference type="OrthoDB" id="444127at2759"/>
<dbReference type="GO" id="GO:0016747">
    <property type="term" value="F:acyltransferase activity, transferring groups other than amino-acyl groups"/>
    <property type="evidence" value="ECO:0007669"/>
    <property type="project" value="TreeGrafter"/>
</dbReference>
<keyword evidence="1" id="KW-0808">Transferase</keyword>
<dbReference type="Proteomes" id="UP000030753">
    <property type="component" value="Unassembled WGS sequence"/>
</dbReference>
<dbReference type="Gene3D" id="3.30.559.10">
    <property type="entry name" value="Chloramphenicol acetyltransferase-like domain"/>
    <property type="match status" value="2"/>
</dbReference>
<dbReference type="PANTHER" id="PTHR31642">
    <property type="entry name" value="TRICHOTHECENE 3-O-ACETYLTRANSFERASE"/>
    <property type="match status" value="1"/>
</dbReference>
<dbReference type="EMBL" id="JH717855">
    <property type="protein sequence ID" value="EWY79802.1"/>
    <property type="molecule type" value="Genomic_DNA"/>
</dbReference>
<protein>
    <recommendedName>
        <fullName evidence="4">Trichothecene 3-O-acetyltransferase</fullName>
    </recommendedName>
</protein>
<name>W9HC42_FUSOX</name>
<dbReference type="AlphaFoldDB" id="W9HC42"/>
<dbReference type="PANTHER" id="PTHR31642:SF310">
    <property type="entry name" value="FATTY ALCOHOL:CAFFEOYL-COA ACYLTRANSFERASE"/>
    <property type="match status" value="1"/>
</dbReference>
<organism evidence="2 3">
    <name type="scientific">Fusarium oxysporum NRRL 32931</name>
    <dbReference type="NCBI Taxonomy" id="660029"/>
    <lineage>
        <taxon>Eukaryota</taxon>
        <taxon>Fungi</taxon>
        <taxon>Dikarya</taxon>
        <taxon>Ascomycota</taxon>
        <taxon>Pezizomycotina</taxon>
        <taxon>Sordariomycetes</taxon>
        <taxon>Hypocreomycetidae</taxon>
        <taxon>Hypocreales</taxon>
        <taxon>Nectriaceae</taxon>
        <taxon>Fusarium</taxon>
        <taxon>Fusarium oxysporum species complex</taxon>
    </lineage>
</organism>
<sequence>MATPAVKVTSIHEVKSAHPLDIPDPYVLGAFDQLGNPPISINVVWIYKATSAAAVPLPRLQRAISRLLDYYPHLTGRLRISPDDGLRTIDRLGTGMHLLEATCDAPLEAFAKTSSGHDGIDVFDLPGAGDLLLAPWDPSTEGTQNNPVFTIQRTQFSCSAVAIGMRMSHVVCDAGSFLQLYQHLAEIYRGLGSDACGEVKLSKPPHFPPLMVDKVLHMDEEERERALVDVPEFFSLVKPDDPGVQWSAGAMTDPVIGRSMRFSAAGLSGLKARATPPDGSRVSTFSALSAYLWQRTHLARLECEKAGLAQEPSPHSKAAFLTSVEFSSHLGLTENFFGNTIVTPFVEVASDELAAVPLWKIAKTVDKVVRSVNKDDVYKVGTWVAAQPDKNAIRFEFPYTQSTFITSGWHRFPLYEGATLDVAPVFASPTFIATALVDGLVYLLQPKEKDGGIDIIYSLKSSTWKYLNITEELKRACT</sequence>